<sequence length="265" mass="28979">MGAAGSRRAADQNLETAPKHYRIIIPCLDEEQQITSTVKSALQRGQLALESITAVVVDGDSSDGTVRAAQRAGAKVVQSPRGRGIQLNRGAVGAKDNQLLLFLHADTQLPTRYDAGITRAFEKFSEQTGSKGLWGCFSTIQLDKPGLRSSLLQATVALRTRLFHMPYGDQAIFVRSHAFREIGGYKEVPLMEDVDLVRRLRAKYGAPVIVPGAVVTSSRRWDKMGFVTTMLLNQAILAAWAVGTPPDVLASWYYGAKQLPARRTK</sequence>
<evidence type="ECO:0000256" key="3">
    <source>
        <dbReference type="ARBA" id="ARBA00022676"/>
    </source>
</evidence>
<protein>
    <recommendedName>
        <fullName evidence="6">Glycosyltransferase 2-like domain-containing protein</fullName>
    </recommendedName>
</protein>
<reference evidence="7 8" key="1">
    <citation type="journal article" date="2024" name="Nat. Commun.">
        <title>Phylogenomics reveals the evolutionary origins of lichenization in chlorophyte algae.</title>
        <authorList>
            <person name="Puginier C."/>
            <person name="Libourel C."/>
            <person name="Otte J."/>
            <person name="Skaloud P."/>
            <person name="Haon M."/>
            <person name="Grisel S."/>
            <person name="Petersen M."/>
            <person name="Berrin J.G."/>
            <person name="Delaux P.M."/>
            <person name="Dal Grande F."/>
            <person name="Keller J."/>
        </authorList>
    </citation>
    <scope>NUCLEOTIDE SEQUENCE [LARGE SCALE GENOMIC DNA]</scope>
    <source>
        <strain evidence="7 8">SAG 216-7</strain>
    </source>
</reference>
<dbReference type="InterPro" id="IPR001173">
    <property type="entry name" value="Glyco_trans_2-like"/>
</dbReference>
<dbReference type="CDD" id="cd02522">
    <property type="entry name" value="GT_2_like_a"/>
    <property type="match status" value="1"/>
</dbReference>
<gene>
    <name evidence="7" type="ORF">WJX75_003235</name>
</gene>
<keyword evidence="2" id="KW-1003">Cell membrane</keyword>
<organism evidence="7 8">
    <name type="scientific">Coccomyxa subellipsoidea</name>
    <dbReference type="NCBI Taxonomy" id="248742"/>
    <lineage>
        <taxon>Eukaryota</taxon>
        <taxon>Viridiplantae</taxon>
        <taxon>Chlorophyta</taxon>
        <taxon>core chlorophytes</taxon>
        <taxon>Trebouxiophyceae</taxon>
        <taxon>Trebouxiophyceae incertae sedis</taxon>
        <taxon>Coccomyxaceae</taxon>
        <taxon>Coccomyxa</taxon>
    </lineage>
</organism>
<name>A0ABR2YMM0_9CHLO</name>
<dbReference type="Proteomes" id="UP001491310">
    <property type="component" value="Unassembled WGS sequence"/>
</dbReference>
<keyword evidence="3" id="KW-0328">Glycosyltransferase</keyword>
<dbReference type="Gene3D" id="3.90.550.10">
    <property type="entry name" value="Spore Coat Polysaccharide Biosynthesis Protein SpsA, Chain A"/>
    <property type="match status" value="1"/>
</dbReference>
<keyword evidence="5" id="KW-0472">Membrane</keyword>
<evidence type="ECO:0000313" key="8">
    <source>
        <dbReference type="Proteomes" id="UP001491310"/>
    </source>
</evidence>
<dbReference type="EMBL" id="JALJOT010000008">
    <property type="protein sequence ID" value="KAK9908138.1"/>
    <property type="molecule type" value="Genomic_DNA"/>
</dbReference>
<dbReference type="InterPro" id="IPR029044">
    <property type="entry name" value="Nucleotide-diphossugar_trans"/>
</dbReference>
<dbReference type="PANTHER" id="PTHR43646:SF2">
    <property type="entry name" value="GLYCOSYLTRANSFERASE 2-LIKE DOMAIN-CONTAINING PROTEIN"/>
    <property type="match status" value="1"/>
</dbReference>
<dbReference type="NCBIfam" id="TIGR04283">
    <property type="entry name" value="glyco_like_mftF"/>
    <property type="match status" value="1"/>
</dbReference>
<keyword evidence="8" id="KW-1185">Reference proteome</keyword>
<proteinExistence type="predicted"/>
<dbReference type="SUPFAM" id="SSF53448">
    <property type="entry name" value="Nucleotide-diphospho-sugar transferases"/>
    <property type="match status" value="1"/>
</dbReference>
<comment type="subcellular location">
    <subcellularLocation>
        <location evidence="1">Cell membrane</location>
    </subcellularLocation>
</comment>
<dbReference type="Pfam" id="PF00535">
    <property type="entry name" value="Glycos_transf_2"/>
    <property type="match status" value="1"/>
</dbReference>
<dbReference type="InterPro" id="IPR026461">
    <property type="entry name" value="Trfase_2_rSAM/seldom_assoc"/>
</dbReference>
<comment type="caution">
    <text evidence="7">The sequence shown here is derived from an EMBL/GenBank/DDBJ whole genome shotgun (WGS) entry which is preliminary data.</text>
</comment>
<feature type="domain" description="Glycosyltransferase 2-like" evidence="6">
    <location>
        <begin position="23"/>
        <end position="113"/>
    </location>
</feature>
<keyword evidence="4" id="KW-0808">Transferase</keyword>
<evidence type="ECO:0000259" key="6">
    <source>
        <dbReference type="Pfam" id="PF00535"/>
    </source>
</evidence>
<evidence type="ECO:0000256" key="1">
    <source>
        <dbReference type="ARBA" id="ARBA00004236"/>
    </source>
</evidence>
<accession>A0ABR2YMM0</accession>
<evidence type="ECO:0000256" key="4">
    <source>
        <dbReference type="ARBA" id="ARBA00022679"/>
    </source>
</evidence>
<evidence type="ECO:0000256" key="2">
    <source>
        <dbReference type="ARBA" id="ARBA00022475"/>
    </source>
</evidence>
<evidence type="ECO:0000256" key="5">
    <source>
        <dbReference type="ARBA" id="ARBA00023136"/>
    </source>
</evidence>
<evidence type="ECO:0000313" key="7">
    <source>
        <dbReference type="EMBL" id="KAK9908138.1"/>
    </source>
</evidence>
<dbReference type="PANTHER" id="PTHR43646">
    <property type="entry name" value="GLYCOSYLTRANSFERASE"/>
    <property type="match status" value="1"/>
</dbReference>